<protein>
    <submittedName>
        <fullName evidence="2">ChrR Cupin-like domain protein</fullName>
    </submittedName>
</protein>
<gene>
    <name evidence="2" type="ORF">BkAM31D_22655</name>
</gene>
<reference evidence="2 3" key="1">
    <citation type="submission" date="2017-04" db="EMBL/GenBank/DDBJ databases">
        <title>Bacillus krulwichiae AM31D Genome sequencing and assembly.</title>
        <authorList>
            <person name="Krulwich T.A."/>
            <person name="Anastor L."/>
            <person name="Ehrlich R."/>
            <person name="Ehrlich G.D."/>
            <person name="Janto B."/>
        </authorList>
    </citation>
    <scope>NUCLEOTIDE SEQUENCE [LARGE SCALE GENOMIC DNA]</scope>
    <source>
        <strain evidence="2 3">AM31D</strain>
    </source>
</reference>
<dbReference type="EMBL" id="CP020814">
    <property type="protein sequence ID" value="ARK32437.1"/>
    <property type="molecule type" value="Genomic_DNA"/>
</dbReference>
<name>A0A1X9MG50_9BACI</name>
<keyword evidence="3" id="KW-1185">Reference proteome</keyword>
<dbReference type="SUPFAM" id="SSF51182">
    <property type="entry name" value="RmlC-like cupins"/>
    <property type="match status" value="1"/>
</dbReference>
<evidence type="ECO:0000313" key="2">
    <source>
        <dbReference type="EMBL" id="ARK32437.1"/>
    </source>
</evidence>
<sequence length="163" mass="18914">MSTLDLNQFTEKFNLPDQAIDINEIPWVPTHGEEDGVWFKPIRFDLTTGNWIHISKFAANCGNATHRHTGGTVLAYTLQGSWRYLEREWVAKPGTFVYEPPGDIHTLVVDGEEDMITLFYLGGVIEYFDEQGNVFKQDDIFYRMKKYYDYCEANNIPVKDLTF</sequence>
<dbReference type="RefSeq" id="WP_066157460.1">
    <property type="nucleotide sequence ID" value="NZ_CP020814.1"/>
</dbReference>
<proteinExistence type="predicted"/>
<dbReference type="InterPro" id="IPR014710">
    <property type="entry name" value="RmlC-like_jellyroll"/>
</dbReference>
<accession>A0A1X9MG50</accession>
<dbReference type="Gene3D" id="2.60.120.10">
    <property type="entry name" value="Jelly Rolls"/>
    <property type="match status" value="1"/>
</dbReference>
<dbReference type="KEGG" id="bkw:BkAM31D_22655"/>
<dbReference type="InterPro" id="IPR025979">
    <property type="entry name" value="ChrR-like_cupin_dom"/>
</dbReference>
<dbReference type="STRING" id="199441.BkAM31D_22655"/>
<dbReference type="InterPro" id="IPR011051">
    <property type="entry name" value="RmlC_Cupin_sf"/>
</dbReference>
<dbReference type="CDD" id="cd20302">
    <property type="entry name" value="cupin_DAD"/>
    <property type="match status" value="1"/>
</dbReference>
<dbReference type="Proteomes" id="UP000193006">
    <property type="component" value="Chromosome"/>
</dbReference>
<evidence type="ECO:0000259" key="1">
    <source>
        <dbReference type="Pfam" id="PF12973"/>
    </source>
</evidence>
<evidence type="ECO:0000313" key="3">
    <source>
        <dbReference type="Proteomes" id="UP000193006"/>
    </source>
</evidence>
<dbReference type="AlphaFoldDB" id="A0A1X9MG50"/>
<dbReference type="Pfam" id="PF12973">
    <property type="entry name" value="Cupin_7"/>
    <property type="match status" value="1"/>
</dbReference>
<feature type="domain" description="ChrR-like cupin" evidence="1">
    <location>
        <begin position="17"/>
        <end position="119"/>
    </location>
</feature>
<organism evidence="2 3">
    <name type="scientific">Halalkalibacter krulwichiae</name>
    <dbReference type="NCBI Taxonomy" id="199441"/>
    <lineage>
        <taxon>Bacteria</taxon>
        <taxon>Bacillati</taxon>
        <taxon>Bacillota</taxon>
        <taxon>Bacilli</taxon>
        <taxon>Bacillales</taxon>
        <taxon>Bacillaceae</taxon>
        <taxon>Halalkalibacter</taxon>
    </lineage>
</organism>